<evidence type="ECO:0000256" key="2">
    <source>
        <dbReference type="ARBA" id="ARBA00022747"/>
    </source>
</evidence>
<keyword evidence="5" id="KW-0255">Endonuclease</keyword>
<dbReference type="SUPFAM" id="SSF116734">
    <property type="entry name" value="DNA methylase specificity domain"/>
    <property type="match status" value="2"/>
</dbReference>
<dbReference type="CDD" id="cd17259">
    <property type="entry name" value="RMtype1_S_StySKI-TRD2-CR2_like"/>
    <property type="match status" value="1"/>
</dbReference>
<evidence type="ECO:0000256" key="1">
    <source>
        <dbReference type="ARBA" id="ARBA00010923"/>
    </source>
</evidence>
<dbReference type="EMBL" id="PPXG01000011">
    <property type="protein sequence ID" value="POH80938.1"/>
    <property type="molecule type" value="Genomic_DNA"/>
</dbReference>
<name>A0A2S4AHH7_STUST</name>
<dbReference type="InterPro" id="IPR052021">
    <property type="entry name" value="Type-I_RS_S_subunit"/>
</dbReference>
<feature type="domain" description="Type I restriction modification DNA specificity" evidence="4">
    <location>
        <begin position="291"/>
        <end position="413"/>
    </location>
</feature>
<dbReference type="Proteomes" id="UP000237068">
    <property type="component" value="Unassembled WGS sequence"/>
</dbReference>
<dbReference type="InterPro" id="IPR044946">
    <property type="entry name" value="Restrct_endonuc_typeI_TRD_sf"/>
</dbReference>
<dbReference type="AlphaFoldDB" id="A0A2S4AHH7"/>
<accession>A0A2S4AHH7</accession>
<organism evidence="5 6">
    <name type="scientific">Stutzerimonas stutzeri</name>
    <name type="common">Pseudomonas stutzeri</name>
    <dbReference type="NCBI Taxonomy" id="316"/>
    <lineage>
        <taxon>Bacteria</taxon>
        <taxon>Pseudomonadati</taxon>
        <taxon>Pseudomonadota</taxon>
        <taxon>Gammaproteobacteria</taxon>
        <taxon>Pseudomonadales</taxon>
        <taxon>Pseudomonadaceae</taxon>
        <taxon>Stutzerimonas</taxon>
    </lineage>
</organism>
<dbReference type="GO" id="GO:0003677">
    <property type="term" value="F:DNA binding"/>
    <property type="evidence" value="ECO:0007669"/>
    <property type="project" value="UniProtKB-KW"/>
</dbReference>
<dbReference type="Pfam" id="PF01420">
    <property type="entry name" value="Methylase_S"/>
    <property type="match status" value="1"/>
</dbReference>
<dbReference type="GO" id="GO:0009307">
    <property type="term" value="P:DNA restriction-modification system"/>
    <property type="evidence" value="ECO:0007669"/>
    <property type="project" value="UniProtKB-KW"/>
</dbReference>
<keyword evidence="2" id="KW-0680">Restriction system</keyword>
<evidence type="ECO:0000256" key="3">
    <source>
        <dbReference type="ARBA" id="ARBA00023125"/>
    </source>
</evidence>
<keyword evidence="3" id="KW-0238">DNA-binding</keyword>
<comment type="caution">
    <text evidence="5">The sequence shown here is derived from an EMBL/GenBank/DDBJ whole genome shotgun (WGS) entry which is preliminary data.</text>
</comment>
<dbReference type="InterPro" id="IPR000055">
    <property type="entry name" value="Restrct_endonuc_typeI_TRD"/>
</dbReference>
<sequence length="454" mass="51305">MSFPAYPAYKESGVKWLPEVPEHWVVRRNKQAFRIVSTLVGSKSKDFQLLSLTLRGVIPRDMESGKGKFPAEFDTYQTVEPDDIVFCLFDIDETPRTVGISSDYGMITGAYTVARAFPAADPRFIYYCYFAIDLRKGLRPFYTGLRKVVRPETFMNIELSLPPRGEQANICNFLDHETARIDALIEEQQRLIELLKEKRQAVISHAVTKGLDPTVPMKDSGVEWLGEVPAHWKVSKLSHYAQIKTGFPFPSASFSHDESDVRLLRGANIGVGSLKWIDTVYWSLCEGDNLSSYLMEEGQIVLGMDRPWISEGMRIARVTKEDMPCLLLQRVAAISPIAELDDEYLFCLLASELFKTYVEPDLTGVSVPHISPEQIMSFQISIPEIDEQRRISSFIRNQLDQMSALFEQASESVELLQERRSALISAVVTGKIDVRGWQPPARAQAPKIEEAEAV</sequence>
<dbReference type="RefSeq" id="WP_103458071.1">
    <property type="nucleotide sequence ID" value="NZ_JAMOHQ010000017.1"/>
</dbReference>
<reference evidence="5 6" key="1">
    <citation type="submission" date="2018-01" db="EMBL/GenBank/DDBJ databases">
        <title>Denitrification phenotypes of diverse strains of Pseudomonas stutzeri.</title>
        <authorList>
            <person name="Milligan D.A."/>
            <person name="Bergaust L."/>
            <person name="Bakken L.R."/>
            <person name="Frostegard A."/>
        </authorList>
    </citation>
    <scope>NUCLEOTIDE SEQUENCE [LARGE SCALE GENOMIC DNA]</scope>
    <source>
        <strain evidence="5 6">24a13</strain>
    </source>
</reference>
<evidence type="ECO:0000313" key="5">
    <source>
        <dbReference type="EMBL" id="POH80938.1"/>
    </source>
</evidence>
<dbReference type="PANTHER" id="PTHR30408:SF12">
    <property type="entry name" value="TYPE I RESTRICTION ENZYME MJAVIII SPECIFICITY SUBUNIT"/>
    <property type="match status" value="1"/>
</dbReference>
<keyword evidence="5" id="KW-0540">Nuclease</keyword>
<keyword evidence="5" id="KW-0378">Hydrolase</keyword>
<evidence type="ECO:0000259" key="4">
    <source>
        <dbReference type="Pfam" id="PF01420"/>
    </source>
</evidence>
<gene>
    <name evidence="5" type="ORF">CXK91_21725</name>
</gene>
<comment type="similarity">
    <text evidence="1">Belongs to the type-I restriction system S methylase family.</text>
</comment>
<dbReference type="GO" id="GO:0004519">
    <property type="term" value="F:endonuclease activity"/>
    <property type="evidence" value="ECO:0007669"/>
    <property type="project" value="UniProtKB-KW"/>
</dbReference>
<proteinExistence type="inferred from homology"/>
<dbReference type="Gene3D" id="3.90.220.20">
    <property type="entry name" value="DNA methylase specificity domains"/>
    <property type="match status" value="2"/>
</dbReference>
<evidence type="ECO:0000313" key="6">
    <source>
        <dbReference type="Proteomes" id="UP000237068"/>
    </source>
</evidence>
<protein>
    <submittedName>
        <fullName evidence="5">Restriction endonuclease subunit S</fullName>
    </submittedName>
</protein>
<dbReference type="PANTHER" id="PTHR30408">
    <property type="entry name" value="TYPE-1 RESTRICTION ENZYME ECOKI SPECIFICITY PROTEIN"/>
    <property type="match status" value="1"/>
</dbReference>
<dbReference type="OrthoDB" id="9798929at2"/>